<protein>
    <recommendedName>
        <fullName evidence="3">Cyclophilin TM1367-like domain-containing protein</fullName>
    </recommendedName>
</protein>
<dbReference type="HOGENOM" id="CLU_157724_0_0_2"/>
<reference evidence="2" key="1">
    <citation type="journal article" date="2008" name="J. Bacteriol.">
        <title>Genome sequence of Thermofilum pendens reveals an exceptional loss of biosynthetic pathways without genome reduction.</title>
        <authorList>
            <person name="Anderson I."/>
            <person name="Rodriguez J."/>
            <person name="Susanti D."/>
            <person name="Porat I."/>
            <person name="Reich C."/>
            <person name="Ulrich L.E."/>
            <person name="Elkins J.G."/>
            <person name="Mavromatis K."/>
            <person name="Lykidis A."/>
            <person name="Kim E."/>
            <person name="Thompson L.S."/>
            <person name="Nolan M."/>
            <person name="Land M."/>
            <person name="Copeland A."/>
            <person name="Lapidus A."/>
            <person name="Lucas S."/>
            <person name="Detter C."/>
            <person name="Zhulin I.B."/>
            <person name="Olsen G.J."/>
            <person name="Whitman W."/>
            <person name="Mukhopadhyay B."/>
            <person name="Bristow J."/>
            <person name="Kyrpides N."/>
        </authorList>
    </citation>
    <scope>NUCLEOTIDE SEQUENCE [LARGE SCALE GENOMIC DNA]</scope>
    <source>
        <strain evidence="2">DSM 2475 / Hrk 5</strain>
    </source>
</reference>
<sequence length="135" mass="14686">MSETIEVVLERFGSKVALLELYESQIPLNFANISKLSQVITTAKRLGSLVLLSIPAQLRPEGTIMTSLKAGEVVVVPVARSLGVVITDVEALPLESYKAGIVKTGLENLRGLREGTILNAKFSLKQLEEPQRQQS</sequence>
<dbReference type="Proteomes" id="UP000000641">
    <property type="component" value="Chromosome"/>
</dbReference>
<keyword evidence="2" id="KW-1185">Reference proteome</keyword>
<evidence type="ECO:0000313" key="2">
    <source>
        <dbReference type="Proteomes" id="UP000000641"/>
    </source>
</evidence>
<dbReference type="GeneID" id="4601046"/>
<gene>
    <name evidence="1" type="ordered locus">Tpen_0533</name>
</gene>
<name>A1RXK9_THEPD</name>
<accession>A1RXK9</accession>
<evidence type="ECO:0008006" key="3">
    <source>
        <dbReference type="Google" id="ProtNLM"/>
    </source>
</evidence>
<dbReference type="RefSeq" id="WP_011752204.1">
    <property type="nucleotide sequence ID" value="NC_008698.1"/>
</dbReference>
<dbReference type="STRING" id="368408.Tpen_0533"/>
<evidence type="ECO:0000313" key="1">
    <source>
        <dbReference type="EMBL" id="ABL77939.1"/>
    </source>
</evidence>
<dbReference type="KEGG" id="tpe:Tpen_0533"/>
<organism evidence="1 2">
    <name type="scientific">Thermofilum pendens (strain DSM 2475 / Hrk 5)</name>
    <dbReference type="NCBI Taxonomy" id="368408"/>
    <lineage>
        <taxon>Archaea</taxon>
        <taxon>Thermoproteota</taxon>
        <taxon>Thermoprotei</taxon>
        <taxon>Thermofilales</taxon>
        <taxon>Thermofilaceae</taxon>
        <taxon>Thermofilum</taxon>
    </lineage>
</organism>
<dbReference type="EnsemblBacteria" id="ABL77939">
    <property type="protein sequence ID" value="ABL77939"/>
    <property type="gene ID" value="Tpen_0533"/>
</dbReference>
<dbReference type="EMBL" id="CP000505">
    <property type="protein sequence ID" value="ABL77939.1"/>
    <property type="molecule type" value="Genomic_DNA"/>
</dbReference>
<dbReference type="OrthoDB" id="31480at2157"/>
<dbReference type="AlphaFoldDB" id="A1RXK9"/>
<proteinExistence type="predicted"/>